<feature type="domain" description="OmpR/PhoB-type" evidence="4">
    <location>
        <begin position="102"/>
        <end position="201"/>
    </location>
</feature>
<dbReference type="SMART" id="SM00862">
    <property type="entry name" value="Trans_reg_C"/>
    <property type="match status" value="1"/>
</dbReference>
<gene>
    <name evidence="5" type="ORF">WG900_09660</name>
</gene>
<dbReference type="InterPro" id="IPR016032">
    <property type="entry name" value="Sig_transdc_resp-reg_C-effctor"/>
</dbReference>
<feature type="compositionally biased region" description="Basic and acidic residues" evidence="3">
    <location>
        <begin position="201"/>
        <end position="210"/>
    </location>
</feature>
<feature type="DNA-binding region" description="OmpR/PhoB-type" evidence="2">
    <location>
        <begin position="102"/>
        <end position="201"/>
    </location>
</feature>
<evidence type="ECO:0000313" key="6">
    <source>
        <dbReference type="Proteomes" id="UP001379235"/>
    </source>
</evidence>
<dbReference type="EMBL" id="JBBHJY010000004">
    <property type="protein sequence ID" value="MEJ6010184.1"/>
    <property type="molecule type" value="Genomic_DNA"/>
</dbReference>
<dbReference type="Proteomes" id="UP001379235">
    <property type="component" value="Unassembled WGS sequence"/>
</dbReference>
<dbReference type="CDD" id="cd00383">
    <property type="entry name" value="trans_reg_C"/>
    <property type="match status" value="1"/>
</dbReference>
<name>A0ABU8S8G6_9SPHN</name>
<organism evidence="5 6">
    <name type="scientific">Novosphingobium aquae</name>
    <dbReference type="NCBI Taxonomy" id="3133435"/>
    <lineage>
        <taxon>Bacteria</taxon>
        <taxon>Pseudomonadati</taxon>
        <taxon>Pseudomonadota</taxon>
        <taxon>Alphaproteobacteria</taxon>
        <taxon>Sphingomonadales</taxon>
        <taxon>Sphingomonadaceae</taxon>
        <taxon>Novosphingobium</taxon>
    </lineage>
</organism>
<protein>
    <submittedName>
        <fullName evidence="5">Winged helix-turn-helix domain-containing protein</fullName>
    </submittedName>
</protein>
<dbReference type="InterPro" id="IPR001867">
    <property type="entry name" value="OmpR/PhoB-type_DNA-bd"/>
</dbReference>
<dbReference type="RefSeq" id="WP_339966684.1">
    <property type="nucleotide sequence ID" value="NZ_JBBHJY010000004.1"/>
</dbReference>
<reference evidence="5 6" key="1">
    <citation type="submission" date="2024-03" db="EMBL/GenBank/DDBJ databases">
        <authorList>
            <person name="Jo J.-H."/>
        </authorList>
    </citation>
    <scope>NUCLEOTIDE SEQUENCE [LARGE SCALE GENOMIC DNA]</scope>
    <source>
        <strain evidence="5 6">AS3R-12</strain>
    </source>
</reference>
<accession>A0ABU8S8G6</accession>
<evidence type="ECO:0000256" key="3">
    <source>
        <dbReference type="SAM" id="MobiDB-lite"/>
    </source>
</evidence>
<proteinExistence type="predicted"/>
<evidence type="ECO:0000259" key="4">
    <source>
        <dbReference type="PROSITE" id="PS51755"/>
    </source>
</evidence>
<evidence type="ECO:0000256" key="2">
    <source>
        <dbReference type="PROSITE-ProRule" id="PRU01091"/>
    </source>
</evidence>
<dbReference type="PROSITE" id="PS51755">
    <property type="entry name" value="OMPR_PHOB"/>
    <property type="match status" value="1"/>
</dbReference>
<dbReference type="SUPFAM" id="SSF46894">
    <property type="entry name" value="C-terminal effector domain of the bipartite response regulators"/>
    <property type="match status" value="1"/>
</dbReference>
<keyword evidence="1 2" id="KW-0238">DNA-binding</keyword>
<dbReference type="Gene3D" id="1.10.10.10">
    <property type="entry name" value="Winged helix-like DNA-binding domain superfamily/Winged helix DNA-binding domain"/>
    <property type="match status" value="1"/>
</dbReference>
<dbReference type="Pfam" id="PF00486">
    <property type="entry name" value="Trans_reg_C"/>
    <property type="match status" value="1"/>
</dbReference>
<keyword evidence="6" id="KW-1185">Reference proteome</keyword>
<comment type="caution">
    <text evidence="5">The sequence shown here is derived from an EMBL/GenBank/DDBJ whole genome shotgun (WGS) entry which is preliminary data.</text>
</comment>
<sequence length="235" mass="26220">MQRFGWICDEPLPADWDLRQRGWLLVEGDDAAPYPALLSDTQQARSIAARRQRAQVVLIGIDDSTERADWLREGFGEVLPARVSLSELEMRALRVRLAAEAEPRRSRHGALELDLLLRKGTVDGRRLGLHPREFSLLWRLAQTPGRSVAPQDLLGEVWQMSFKPETNSLAVHVCRLRAKLASAGLGRIVSTTPDGGYALSPERDGPDPLRRRLAEGRDALQSGADPSVRKNLHET</sequence>
<feature type="region of interest" description="Disordered" evidence="3">
    <location>
        <begin position="191"/>
        <end position="210"/>
    </location>
</feature>
<dbReference type="InterPro" id="IPR036388">
    <property type="entry name" value="WH-like_DNA-bd_sf"/>
</dbReference>
<feature type="region of interest" description="Disordered" evidence="3">
    <location>
        <begin position="215"/>
        <end position="235"/>
    </location>
</feature>
<evidence type="ECO:0000256" key="1">
    <source>
        <dbReference type="ARBA" id="ARBA00023125"/>
    </source>
</evidence>
<evidence type="ECO:0000313" key="5">
    <source>
        <dbReference type="EMBL" id="MEJ6010184.1"/>
    </source>
</evidence>